<dbReference type="GO" id="GO:0043590">
    <property type="term" value="C:bacterial nucleoid"/>
    <property type="evidence" value="ECO:0007669"/>
    <property type="project" value="TreeGrafter"/>
</dbReference>
<dbReference type="InterPro" id="IPR027417">
    <property type="entry name" value="P-loop_NTPase"/>
</dbReference>
<organism evidence="10 11">
    <name type="scientific">Paracoccus liaowanqingii</name>
    <dbReference type="NCBI Taxonomy" id="2560053"/>
    <lineage>
        <taxon>Bacteria</taxon>
        <taxon>Pseudomonadati</taxon>
        <taxon>Pseudomonadota</taxon>
        <taxon>Alphaproteobacteria</taxon>
        <taxon>Rhodobacterales</taxon>
        <taxon>Paracoccaceae</taxon>
        <taxon>Paracoccus</taxon>
    </lineage>
</organism>
<keyword evidence="11" id="KW-1185">Reference proteome</keyword>
<evidence type="ECO:0000256" key="4">
    <source>
        <dbReference type="ARBA" id="ARBA00022741"/>
    </source>
</evidence>
<evidence type="ECO:0000259" key="9">
    <source>
        <dbReference type="Pfam" id="PF13476"/>
    </source>
</evidence>
<evidence type="ECO:0000256" key="1">
    <source>
        <dbReference type="ARBA" id="ARBA00003618"/>
    </source>
</evidence>
<evidence type="ECO:0000256" key="5">
    <source>
        <dbReference type="ARBA" id="ARBA00022763"/>
    </source>
</evidence>
<dbReference type="Proteomes" id="UP000297972">
    <property type="component" value="Unassembled WGS sequence"/>
</dbReference>
<dbReference type="GO" id="GO:0005524">
    <property type="term" value="F:ATP binding"/>
    <property type="evidence" value="ECO:0007669"/>
    <property type="project" value="UniProtKB-KW"/>
</dbReference>
<dbReference type="GO" id="GO:0016887">
    <property type="term" value="F:ATP hydrolysis activity"/>
    <property type="evidence" value="ECO:0007669"/>
    <property type="project" value="InterPro"/>
</dbReference>
<dbReference type="RefSeq" id="WP_168217598.1">
    <property type="nucleotide sequence ID" value="NZ_SRPG01000381.1"/>
</dbReference>
<accession>A0A4Z1BVF1</accession>
<dbReference type="Gene3D" id="3.40.50.300">
    <property type="entry name" value="P-loop containing nucleotide triphosphate hydrolases"/>
    <property type="match status" value="1"/>
</dbReference>
<proteinExistence type="inferred from homology"/>
<gene>
    <name evidence="10" type="ORF">E4L95_21140</name>
</gene>
<dbReference type="InterPro" id="IPR038729">
    <property type="entry name" value="Rad50/SbcC_AAA"/>
</dbReference>
<dbReference type="GO" id="GO:0006310">
    <property type="term" value="P:DNA recombination"/>
    <property type="evidence" value="ECO:0007669"/>
    <property type="project" value="InterPro"/>
</dbReference>
<evidence type="ECO:0000256" key="3">
    <source>
        <dbReference type="ARBA" id="ARBA00021315"/>
    </source>
</evidence>
<dbReference type="CDD" id="cd03241">
    <property type="entry name" value="ABC_RecN"/>
    <property type="match status" value="1"/>
</dbReference>
<sequence length="176" mass="19232">MLRSLDIRDMLLIDRLDLAFGPGLNVLTGETGAGKSILLDCLGFVLGWRSRAELVRQGAVQGEVQAVFDLPDIHPAREILAGAGITVEEGELILRRTNGLDGRKTGWVNDRRVSGEVLRQLSEVLVELHGQHDDRGLLNPRGHRALLDAFGAMDLAPVRAAWTARRETARALAEAE</sequence>
<comment type="function">
    <text evidence="1">May be involved in recombinational repair of damaged DNA.</text>
</comment>
<feature type="domain" description="Rad50/SbcC-type AAA" evidence="9">
    <location>
        <begin position="7"/>
        <end position="53"/>
    </location>
</feature>
<dbReference type="Pfam" id="PF13476">
    <property type="entry name" value="AAA_23"/>
    <property type="match status" value="1"/>
</dbReference>
<dbReference type="AlphaFoldDB" id="A0A4Z1BVF1"/>
<evidence type="ECO:0000256" key="7">
    <source>
        <dbReference type="ARBA" id="ARBA00023204"/>
    </source>
</evidence>
<keyword evidence="5" id="KW-0227">DNA damage</keyword>
<keyword evidence="4" id="KW-0547">Nucleotide-binding</keyword>
<keyword evidence="6" id="KW-0067">ATP-binding</keyword>
<feature type="non-terminal residue" evidence="10">
    <location>
        <position position="176"/>
    </location>
</feature>
<keyword evidence="7" id="KW-0234">DNA repair</keyword>
<name>A0A4Z1BVF1_9RHOB</name>
<dbReference type="GO" id="GO:0009432">
    <property type="term" value="P:SOS response"/>
    <property type="evidence" value="ECO:0007669"/>
    <property type="project" value="TreeGrafter"/>
</dbReference>
<evidence type="ECO:0000313" key="10">
    <source>
        <dbReference type="EMBL" id="TGN42581.1"/>
    </source>
</evidence>
<evidence type="ECO:0000256" key="8">
    <source>
        <dbReference type="ARBA" id="ARBA00033408"/>
    </source>
</evidence>
<reference evidence="10 11" key="1">
    <citation type="submission" date="2019-03" db="EMBL/GenBank/DDBJ databases">
        <authorList>
            <person name="Li J."/>
        </authorList>
    </citation>
    <scope>NUCLEOTIDE SEQUENCE [LARGE SCALE GENOMIC DNA]</scope>
    <source>
        <strain evidence="10 11">3058</strain>
    </source>
</reference>
<dbReference type="PANTHER" id="PTHR11059">
    <property type="entry name" value="DNA REPAIR PROTEIN RECN"/>
    <property type="match status" value="1"/>
</dbReference>
<evidence type="ECO:0000256" key="6">
    <source>
        <dbReference type="ARBA" id="ARBA00022840"/>
    </source>
</evidence>
<dbReference type="SUPFAM" id="SSF52540">
    <property type="entry name" value="P-loop containing nucleoside triphosphate hydrolases"/>
    <property type="match status" value="1"/>
</dbReference>
<comment type="caution">
    <text evidence="10">The sequence shown here is derived from an EMBL/GenBank/DDBJ whole genome shotgun (WGS) entry which is preliminary data.</text>
</comment>
<protein>
    <recommendedName>
        <fullName evidence="3">DNA repair protein RecN</fullName>
    </recommendedName>
    <alternativeName>
        <fullName evidence="8">Recombination protein N</fullName>
    </alternativeName>
</protein>
<dbReference type="InterPro" id="IPR004604">
    <property type="entry name" value="DNA_recomb/repair_RecN"/>
</dbReference>
<evidence type="ECO:0000256" key="2">
    <source>
        <dbReference type="ARBA" id="ARBA00009441"/>
    </source>
</evidence>
<dbReference type="PANTHER" id="PTHR11059:SF0">
    <property type="entry name" value="DNA REPAIR PROTEIN RECN"/>
    <property type="match status" value="1"/>
</dbReference>
<evidence type="ECO:0000313" key="11">
    <source>
        <dbReference type="Proteomes" id="UP000297972"/>
    </source>
</evidence>
<dbReference type="EMBL" id="SRPG01000381">
    <property type="protein sequence ID" value="TGN42581.1"/>
    <property type="molecule type" value="Genomic_DNA"/>
</dbReference>
<comment type="similarity">
    <text evidence="2">Belongs to the RecN family.</text>
</comment>
<dbReference type="GO" id="GO:0006302">
    <property type="term" value="P:double-strand break repair"/>
    <property type="evidence" value="ECO:0007669"/>
    <property type="project" value="InterPro"/>
</dbReference>